<feature type="compositionally biased region" description="Basic and acidic residues" evidence="8">
    <location>
        <begin position="237"/>
        <end position="246"/>
    </location>
</feature>
<feature type="chain" id="PRO_5040375625" description="glucan endo-1,3-beta-D-glucosidase" evidence="9">
    <location>
        <begin position="21"/>
        <end position="499"/>
    </location>
</feature>
<proteinExistence type="inferred from homology"/>
<accession>A0A9P4KD93</accession>
<dbReference type="EMBL" id="ML986601">
    <property type="protein sequence ID" value="KAF2266061.1"/>
    <property type="molecule type" value="Genomic_DNA"/>
</dbReference>
<dbReference type="Proteomes" id="UP000800093">
    <property type="component" value="Unassembled WGS sequence"/>
</dbReference>
<dbReference type="PANTHER" id="PTHR31737:SF2">
    <property type="entry name" value="PROTEIN TOS1"/>
    <property type="match status" value="1"/>
</dbReference>
<evidence type="ECO:0000256" key="9">
    <source>
        <dbReference type="SAM" id="SignalP"/>
    </source>
</evidence>
<evidence type="ECO:0000256" key="1">
    <source>
        <dbReference type="ARBA" id="ARBA00000382"/>
    </source>
</evidence>
<keyword evidence="13" id="KW-1185">Reference proteome</keyword>
<dbReference type="Pfam" id="PF10287">
    <property type="entry name" value="YJL171C_Tos1_C"/>
    <property type="match status" value="1"/>
</dbReference>
<evidence type="ECO:0000256" key="4">
    <source>
        <dbReference type="ARBA" id="ARBA00022729"/>
    </source>
</evidence>
<feature type="signal peptide" evidence="9">
    <location>
        <begin position="1"/>
        <end position="20"/>
    </location>
</feature>
<keyword evidence="6" id="KW-0326">Glycosidase</keyword>
<evidence type="ECO:0000256" key="7">
    <source>
        <dbReference type="ARBA" id="ARBA00023316"/>
    </source>
</evidence>
<keyword evidence="7" id="KW-0961">Cell wall biogenesis/degradation</keyword>
<comment type="catalytic activity">
    <reaction evidence="1">
        <text>Hydrolysis of (1-&gt;3)-beta-D-glucosidic linkages in (1-&gt;3)-beta-D-glucans.</text>
        <dbReference type="EC" id="3.2.1.39"/>
    </reaction>
</comment>
<evidence type="ECO:0000256" key="5">
    <source>
        <dbReference type="ARBA" id="ARBA00022801"/>
    </source>
</evidence>
<protein>
    <recommendedName>
        <fullName evidence="3">glucan endo-1,3-beta-D-glucosidase</fullName>
        <ecNumber evidence="3">3.2.1.39</ecNumber>
    </recommendedName>
</protein>
<feature type="domain" description="Cell wall protein YJL171C/Tos1 C-terminal" evidence="10">
    <location>
        <begin position="251"/>
        <end position="480"/>
    </location>
</feature>
<feature type="region of interest" description="Disordered" evidence="8">
    <location>
        <begin position="190"/>
        <end position="246"/>
    </location>
</feature>
<organism evidence="12 13">
    <name type="scientific">Lojkania enalia</name>
    <dbReference type="NCBI Taxonomy" id="147567"/>
    <lineage>
        <taxon>Eukaryota</taxon>
        <taxon>Fungi</taxon>
        <taxon>Dikarya</taxon>
        <taxon>Ascomycota</taxon>
        <taxon>Pezizomycotina</taxon>
        <taxon>Dothideomycetes</taxon>
        <taxon>Pleosporomycetidae</taxon>
        <taxon>Pleosporales</taxon>
        <taxon>Pleosporales incertae sedis</taxon>
        <taxon>Lojkania</taxon>
    </lineage>
</organism>
<dbReference type="GO" id="GO:0071555">
    <property type="term" value="P:cell wall organization"/>
    <property type="evidence" value="ECO:0007669"/>
    <property type="project" value="UniProtKB-KW"/>
</dbReference>
<dbReference type="PANTHER" id="PTHR31737">
    <property type="entry name" value="PROTEIN TOS1"/>
    <property type="match status" value="1"/>
</dbReference>
<evidence type="ECO:0000256" key="8">
    <source>
        <dbReference type="SAM" id="MobiDB-lite"/>
    </source>
</evidence>
<evidence type="ECO:0000313" key="13">
    <source>
        <dbReference type="Proteomes" id="UP000800093"/>
    </source>
</evidence>
<feature type="domain" description="Cell wall protein YJL171C/Tos1 N-terminal" evidence="11">
    <location>
        <begin position="42"/>
        <end position="105"/>
    </location>
</feature>
<sequence length="499" mass="54908">MRFLVYSISLLPWLAHSKTAGDLCRGTAHKADDGNWYCSEVQKITYHNISQSGMYNRTTGVDAKTGLCAHEPIRYNGRGSLTPLLGEVSMHLRGPMSVSKIAVYDHPGDMFGPQHVDATAQTDGGIIKEPSIEHNEVNRALNLGGDIPTTATQSMNGNIIKRLKYGFQTLTRRVPKPDQGSTLVDSTHFQQPMTSSAHPEPIPPKPSSSIFTRKPVYPHPPRIAQPKATDPPASPDHASRTTEKVSKRAAGWDRVAYYTSTAPAEATGIVFLANLGDDRVSGTFDYAFGNSLGYVGPEGKKVVSNPMPFDGYLKTSEYEIAGFTDKGCGDNECEGRPKSTQYHGWDGEAKAFFIEFQMDHLDNDGDDQGMIADAPAWWFLNAAIPRTLQYGNDRHNIPCSCWSTGCGEFDAFEVLGKGEERAKSTIHRQGNLQGGDSNYFKRPVGRMLKFGVVFWKFDITAAVLDDDFDFSESMGQDAIDRIVAYDAESNQHSLFKIGD</sequence>
<dbReference type="EC" id="3.2.1.39" evidence="3"/>
<evidence type="ECO:0000313" key="12">
    <source>
        <dbReference type="EMBL" id="KAF2266061.1"/>
    </source>
</evidence>
<gene>
    <name evidence="12" type="ORF">CC78DRAFT_615368</name>
</gene>
<keyword evidence="5" id="KW-0378">Hydrolase</keyword>
<comment type="similarity">
    <text evidence="2">Belongs to the PGA52 family.</text>
</comment>
<evidence type="ECO:0000256" key="2">
    <source>
        <dbReference type="ARBA" id="ARBA00006055"/>
    </source>
</evidence>
<dbReference type="Pfam" id="PF10290">
    <property type="entry name" value="YJL171C_Tos1_N"/>
    <property type="match status" value="1"/>
</dbReference>
<evidence type="ECO:0000256" key="3">
    <source>
        <dbReference type="ARBA" id="ARBA00012780"/>
    </source>
</evidence>
<dbReference type="InterPro" id="IPR018807">
    <property type="entry name" value="YJL171C/Tos1_N"/>
</dbReference>
<evidence type="ECO:0000259" key="11">
    <source>
        <dbReference type="Pfam" id="PF10290"/>
    </source>
</evidence>
<name>A0A9P4KD93_9PLEO</name>
<dbReference type="AlphaFoldDB" id="A0A9P4KD93"/>
<dbReference type="GO" id="GO:0009277">
    <property type="term" value="C:fungal-type cell wall"/>
    <property type="evidence" value="ECO:0007669"/>
    <property type="project" value="TreeGrafter"/>
</dbReference>
<evidence type="ECO:0000259" key="10">
    <source>
        <dbReference type="Pfam" id="PF10287"/>
    </source>
</evidence>
<reference evidence="13" key="1">
    <citation type="journal article" date="2020" name="Stud. Mycol.">
        <title>101 Dothideomycetes genomes: A test case for predicting lifestyles and emergence of pathogens.</title>
        <authorList>
            <person name="Haridas S."/>
            <person name="Albert R."/>
            <person name="Binder M."/>
            <person name="Bloem J."/>
            <person name="LaButti K."/>
            <person name="Salamov A."/>
            <person name="Andreopoulos B."/>
            <person name="Baker S."/>
            <person name="Barry K."/>
            <person name="Bills G."/>
            <person name="Bluhm B."/>
            <person name="Cannon C."/>
            <person name="Castanera R."/>
            <person name="Culley D."/>
            <person name="Daum C."/>
            <person name="Ezra D."/>
            <person name="Gonzalez J."/>
            <person name="Henrissat B."/>
            <person name="Kuo A."/>
            <person name="Liang C."/>
            <person name="Lipzen A."/>
            <person name="Lutzoni F."/>
            <person name="Magnuson J."/>
            <person name="Mondo S."/>
            <person name="Nolan M."/>
            <person name="Ohm R."/>
            <person name="Pangilinan J."/>
            <person name="Park H.-J."/>
            <person name="Ramirez L."/>
            <person name="Alfaro M."/>
            <person name="Sun H."/>
            <person name="Tritt A."/>
            <person name="Yoshinaga Y."/>
            <person name="Zwiers L.-H."/>
            <person name="Turgeon B."/>
            <person name="Goodwin S."/>
            <person name="Spatafora J."/>
            <person name="Crous P."/>
            <person name="Grigoriev I."/>
        </authorList>
    </citation>
    <scope>NUCLEOTIDE SEQUENCE [LARGE SCALE GENOMIC DNA]</scope>
    <source>
        <strain evidence="13">CBS 304.66</strain>
    </source>
</reference>
<comment type="caution">
    <text evidence="12">The sequence shown here is derived from an EMBL/GenBank/DDBJ whole genome shotgun (WGS) entry which is preliminary data.</text>
</comment>
<evidence type="ECO:0000256" key="6">
    <source>
        <dbReference type="ARBA" id="ARBA00023295"/>
    </source>
</evidence>
<dbReference type="InterPro" id="IPR018805">
    <property type="entry name" value="YJL171C/Tos1_C"/>
</dbReference>
<dbReference type="OrthoDB" id="118256at2759"/>
<dbReference type="GO" id="GO:0042973">
    <property type="term" value="F:glucan endo-1,3-beta-D-glucosidase activity"/>
    <property type="evidence" value="ECO:0007669"/>
    <property type="project" value="UniProtKB-EC"/>
</dbReference>
<keyword evidence="4 9" id="KW-0732">Signal</keyword>